<gene>
    <name evidence="19" type="ORF">PHISCL_09432</name>
</gene>
<evidence type="ECO:0000256" key="10">
    <source>
        <dbReference type="ARBA" id="ARBA00023145"/>
    </source>
</evidence>
<evidence type="ECO:0000256" key="5">
    <source>
        <dbReference type="ARBA" id="ARBA00022670"/>
    </source>
</evidence>
<evidence type="ECO:0000256" key="11">
    <source>
        <dbReference type="ARBA" id="ARBA00023180"/>
    </source>
</evidence>
<keyword evidence="7 16" id="KW-0064">Aspartyl protease</keyword>
<dbReference type="GO" id="GO:0004190">
    <property type="term" value="F:aspartic-type endopeptidase activity"/>
    <property type="evidence" value="ECO:0007669"/>
    <property type="project" value="UniProtKB-KW"/>
</dbReference>
<evidence type="ECO:0000256" key="16">
    <source>
        <dbReference type="RuleBase" id="RU000454"/>
    </source>
</evidence>
<evidence type="ECO:0000256" key="6">
    <source>
        <dbReference type="ARBA" id="ARBA00022729"/>
    </source>
</evidence>
<dbReference type="OrthoDB" id="771136at2759"/>
<organism evidence="19 20">
    <name type="scientific">Aspergillus sclerotialis</name>
    <dbReference type="NCBI Taxonomy" id="2070753"/>
    <lineage>
        <taxon>Eukaryota</taxon>
        <taxon>Fungi</taxon>
        <taxon>Dikarya</taxon>
        <taxon>Ascomycota</taxon>
        <taxon>Pezizomycotina</taxon>
        <taxon>Eurotiomycetes</taxon>
        <taxon>Eurotiomycetidae</taxon>
        <taxon>Eurotiales</taxon>
        <taxon>Aspergillaceae</taxon>
        <taxon>Aspergillus</taxon>
        <taxon>Aspergillus subgen. Polypaecilum</taxon>
    </lineage>
</organism>
<dbReference type="GO" id="GO:0098552">
    <property type="term" value="C:side of membrane"/>
    <property type="evidence" value="ECO:0007669"/>
    <property type="project" value="UniProtKB-KW"/>
</dbReference>
<dbReference type="PROSITE" id="PS00141">
    <property type="entry name" value="ASP_PROTEASE"/>
    <property type="match status" value="1"/>
</dbReference>
<evidence type="ECO:0000256" key="13">
    <source>
        <dbReference type="ARBA" id="ARBA00067536"/>
    </source>
</evidence>
<feature type="domain" description="Peptidase A1" evidence="18">
    <location>
        <begin position="69"/>
        <end position="397"/>
    </location>
</feature>
<proteinExistence type="inferred from homology"/>
<dbReference type="AlphaFoldDB" id="A0A3A2ZK40"/>
<keyword evidence="5 16" id="KW-0645">Protease</keyword>
<reference evidence="20" key="1">
    <citation type="submission" date="2017-02" db="EMBL/GenBank/DDBJ databases">
        <authorList>
            <person name="Tafer H."/>
            <person name="Lopandic K."/>
        </authorList>
    </citation>
    <scope>NUCLEOTIDE SEQUENCE [LARGE SCALE GENOMIC DNA]</scope>
    <source>
        <strain evidence="20">CBS 366.77</strain>
    </source>
</reference>
<protein>
    <recommendedName>
        <fullName evidence="14">Probable aspartic-type endopeptidase OPSB</fullName>
    </recommendedName>
    <alternativeName>
        <fullName evidence="13">Probable aspartic-type endopeptidase opsB</fullName>
    </alternativeName>
</protein>
<feature type="signal peptide" evidence="17">
    <location>
        <begin position="1"/>
        <end position="20"/>
    </location>
</feature>
<keyword evidence="10" id="KW-0865">Zymogen</keyword>
<keyword evidence="8 16" id="KW-0378">Hydrolase</keyword>
<dbReference type="CDD" id="cd05474">
    <property type="entry name" value="SAP_like"/>
    <property type="match status" value="1"/>
</dbReference>
<evidence type="ECO:0000256" key="1">
    <source>
        <dbReference type="ARBA" id="ARBA00004609"/>
    </source>
</evidence>
<dbReference type="Pfam" id="PF00026">
    <property type="entry name" value="Asp"/>
    <property type="match status" value="1"/>
</dbReference>
<evidence type="ECO:0000256" key="4">
    <source>
        <dbReference type="ARBA" id="ARBA00022622"/>
    </source>
</evidence>
<keyword evidence="11" id="KW-0325">Glycoprotein</keyword>
<keyword evidence="6 17" id="KW-0732">Signal</keyword>
<evidence type="ECO:0000256" key="8">
    <source>
        <dbReference type="ARBA" id="ARBA00022801"/>
    </source>
</evidence>
<dbReference type="PROSITE" id="PS51767">
    <property type="entry name" value="PEPTIDASE_A1"/>
    <property type="match status" value="1"/>
</dbReference>
<dbReference type="PANTHER" id="PTHR47966">
    <property type="entry name" value="BETA-SITE APP-CLEAVING ENZYME, ISOFORM A-RELATED"/>
    <property type="match status" value="1"/>
</dbReference>
<keyword evidence="20" id="KW-1185">Reference proteome</keyword>
<evidence type="ECO:0000256" key="15">
    <source>
        <dbReference type="PIRSR" id="PIRSR601461-1"/>
    </source>
</evidence>
<dbReference type="GO" id="GO:0005886">
    <property type="term" value="C:plasma membrane"/>
    <property type="evidence" value="ECO:0007669"/>
    <property type="project" value="UniProtKB-SubCell"/>
</dbReference>
<dbReference type="FunFam" id="2.40.70.10:FF:000011">
    <property type="entry name" value="Aspartic protease"/>
    <property type="match status" value="1"/>
</dbReference>
<dbReference type="PRINTS" id="PR00792">
    <property type="entry name" value="PEPSIN"/>
</dbReference>
<name>A0A3A2ZK40_9EURO</name>
<dbReference type="InterPro" id="IPR001969">
    <property type="entry name" value="Aspartic_peptidase_AS"/>
</dbReference>
<keyword evidence="12" id="KW-0449">Lipoprotein</keyword>
<evidence type="ECO:0000256" key="9">
    <source>
        <dbReference type="ARBA" id="ARBA00023136"/>
    </source>
</evidence>
<accession>A0A3A2ZK40</accession>
<comment type="similarity">
    <text evidence="2 16">Belongs to the peptidase A1 family.</text>
</comment>
<comment type="caution">
    <text evidence="19">The sequence shown here is derived from an EMBL/GenBank/DDBJ whole genome shotgun (WGS) entry which is preliminary data.</text>
</comment>
<evidence type="ECO:0000256" key="14">
    <source>
        <dbReference type="ARBA" id="ARBA00068059"/>
    </source>
</evidence>
<dbReference type="PANTHER" id="PTHR47966:SF65">
    <property type="entry name" value="ASPARTIC-TYPE ENDOPEPTIDASE"/>
    <property type="match status" value="1"/>
</dbReference>
<keyword evidence="3" id="KW-1003">Cell membrane</keyword>
<evidence type="ECO:0000256" key="7">
    <source>
        <dbReference type="ARBA" id="ARBA00022750"/>
    </source>
</evidence>
<feature type="chain" id="PRO_5017248331" description="Probable aspartic-type endopeptidase OPSB" evidence="17">
    <location>
        <begin position="21"/>
        <end position="483"/>
    </location>
</feature>
<dbReference type="InterPro" id="IPR033876">
    <property type="entry name" value="SAP-like"/>
</dbReference>
<keyword evidence="4" id="KW-0336">GPI-anchor</keyword>
<evidence type="ECO:0000256" key="3">
    <source>
        <dbReference type="ARBA" id="ARBA00022475"/>
    </source>
</evidence>
<evidence type="ECO:0000259" key="18">
    <source>
        <dbReference type="PROSITE" id="PS51767"/>
    </source>
</evidence>
<keyword evidence="9" id="KW-0472">Membrane</keyword>
<feature type="active site" evidence="15">
    <location>
        <position position="285"/>
    </location>
</feature>
<evidence type="ECO:0000313" key="20">
    <source>
        <dbReference type="Proteomes" id="UP000266188"/>
    </source>
</evidence>
<dbReference type="FunFam" id="2.40.70.10:FF:000068">
    <property type="entry name" value="Aspartic-type endopeptidase (OpsB)"/>
    <property type="match status" value="1"/>
</dbReference>
<dbReference type="GO" id="GO:0006508">
    <property type="term" value="P:proteolysis"/>
    <property type="evidence" value="ECO:0007669"/>
    <property type="project" value="UniProtKB-KW"/>
</dbReference>
<dbReference type="InterPro" id="IPR033121">
    <property type="entry name" value="PEPTIDASE_A1"/>
</dbReference>
<dbReference type="STRING" id="2070753.A0A3A2ZK40"/>
<feature type="active site" evidence="15">
    <location>
        <position position="87"/>
    </location>
</feature>
<dbReference type="Gene3D" id="2.40.70.10">
    <property type="entry name" value="Acid Proteases"/>
    <property type="match status" value="2"/>
</dbReference>
<evidence type="ECO:0000256" key="17">
    <source>
        <dbReference type="SAM" id="SignalP"/>
    </source>
</evidence>
<evidence type="ECO:0000256" key="12">
    <source>
        <dbReference type="ARBA" id="ARBA00023288"/>
    </source>
</evidence>
<evidence type="ECO:0000256" key="2">
    <source>
        <dbReference type="ARBA" id="ARBA00007447"/>
    </source>
</evidence>
<dbReference type="InterPro" id="IPR001461">
    <property type="entry name" value="Aspartic_peptidase_A1"/>
</dbReference>
<evidence type="ECO:0000313" key="19">
    <source>
        <dbReference type="EMBL" id="RJE18235.1"/>
    </source>
</evidence>
<sequence length="483" mass="51081">MHIAWLLLLGTSLVSPSAAALTLQKRDAPAVVGLNIGRKDVDDPVGRDRLRRRNGQTVGQGLDNEKSLYFCNITIGTPGQHLRLVLDTGSSDLWCNAADSTLCSSPGDHCGVSGSYDAKSSSTYTHISTDFNISYADGTGAAGEYVSDTLHIGDVSIKDFQFGLGQTSDSPEGVLGIGYTSNEVQVVINNKDTYPNLPQAMVKDGLINSNAYSLWLNDLDANTGSILFGGVDTEKYHGKLETLPVQKVNGEYSQLIIALTGVTFSSASSRHRYSTSALPTAVLLDSGSTLTYLPNSLVEDIYKDLPIVYDSLSGAGYVPCNLINDNINITYTFSSPEITVNIKELIINAGDLYFRDGTRACVFGIAPAGRSTAVLGDTFLRSAYVVYDLANNEISLANTNFDSTSSNILEIGGADKNLPGATPVSNPVTSVAVGGSGARIGGITGSGTISTQVPSEGAAPTVFVPTGTLEYLAFSLICWWYLA</sequence>
<dbReference type="SUPFAM" id="SSF50630">
    <property type="entry name" value="Acid proteases"/>
    <property type="match status" value="1"/>
</dbReference>
<dbReference type="Proteomes" id="UP000266188">
    <property type="component" value="Unassembled WGS sequence"/>
</dbReference>
<dbReference type="EMBL" id="MVGC01000594">
    <property type="protein sequence ID" value="RJE18235.1"/>
    <property type="molecule type" value="Genomic_DNA"/>
</dbReference>
<comment type="subcellular location">
    <subcellularLocation>
        <location evidence="1">Cell membrane</location>
        <topology evidence="1">Lipid-anchor</topology>
        <topology evidence="1">GPI-anchor</topology>
    </subcellularLocation>
</comment>
<dbReference type="InterPro" id="IPR021109">
    <property type="entry name" value="Peptidase_aspartic_dom_sf"/>
</dbReference>